<feature type="compositionally biased region" description="Low complexity" evidence="1">
    <location>
        <begin position="82"/>
        <end position="92"/>
    </location>
</feature>
<evidence type="ECO:0000313" key="3">
    <source>
        <dbReference type="Proteomes" id="UP001151760"/>
    </source>
</evidence>
<comment type="caution">
    <text evidence="2">The sequence shown here is derived from an EMBL/GenBank/DDBJ whole genome shotgun (WGS) entry which is preliminary data.</text>
</comment>
<name>A0ABQ4WK13_9ASTR</name>
<dbReference type="Gene3D" id="4.10.60.10">
    <property type="entry name" value="Zinc finger, CCHC-type"/>
    <property type="match status" value="1"/>
</dbReference>
<dbReference type="EMBL" id="BQNB010008710">
    <property type="protein sequence ID" value="GJS53211.1"/>
    <property type="molecule type" value="Genomic_DNA"/>
</dbReference>
<dbReference type="Proteomes" id="UP001151760">
    <property type="component" value="Unassembled WGS sequence"/>
</dbReference>
<organism evidence="2 3">
    <name type="scientific">Tanacetum coccineum</name>
    <dbReference type="NCBI Taxonomy" id="301880"/>
    <lineage>
        <taxon>Eukaryota</taxon>
        <taxon>Viridiplantae</taxon>
        <taxon>Streptophyta</taxon>
        <taxon>Embryophyta</taxon>
        <taxon>Tracheophyta</taxon>
        <taxon>Spermatophyta</taxon>
        <taxon>Magnoliopsida</taxon>
        <taxon>eudicotyledons</taxon>
        <taxon>Gunneridae</taxon>
        <taxon>Pentapetalae</taxon>
        <taxon>asterids</taxon>
        <taxon>campanulids</taxon>
        <taxon>Asterales</taxon>
        <taxon>Asteraceae</taxon>
        <taxon>Asteroideae</taxon>
        <taxon>Anthemideae</taxon>
        <taxon>Anthemidinae</taxon>
        <taxon>Tanacetum</taxon>
    </lineage>
</organism>
<evidence type="ECO:0000256" key="1">
    <source>
        <dbReference type="SAM" id="MobiDB-lite"/>
    </source>
</evidence>
<feature type="region of interest" description="Disordered" evidence="1">
    <location>
        <begin position="80"/>
        <end position="110"/>
    </location>
</feature>
<dbReference type="SUPFAM" id="SSF57756">
    <property type="entry name" value="Retrovirus zinc finger-like domains"/>
    <property type="match status" value="1"/>
</dbReference>
<reference evidence="2" key="2">
    <citation type="submission" date="2022-01" db="EMBL/GenBank/DDBJ databases">
        <authorList>
            <person name="Yamashiro T."/>
            <person name="Shiraishi A."/>
            <person name="Satake H."/>
            <person name="Nakayama K."/>
        </authorList>
    </citation>
    <scope>NUCLEOTIDE SEQUENCE</scope>
</reference>
<dbReference type="InterPro" id="IPR036875">
    <property type="entry name" value="Znf_CCHC_sf"/>
</dbReference>
<evidence type="ECO:0000313" key="2">
    <source>
        <dbReference type="EMBL" id="GJS53211.1"/>
    </source>
</evidence>
<feature type="compositionally biased region" description="Acidic residues" evidence="1">
    <location>
        <begin position="297"/>
        <end position="331"/>
    </location>
</feature>
<feature type="region of interest" description="Disordered" evidence="1">
    <location>
        <begin position="268"/>
        <end position="331"/>
    </location>
</feature>
<sequence length="331" mass="37567">MDLQWEMAMLTNRARRFIKRTGRQLDVNGQRVGFDRAKVECYNCHKYGHFAREFAQDRIRGYDWSYQAKEEHPTNFALMAHTSSGSSSNSDSETVESNHESAGVKSNGDAVEPKIVRKNNFRPLVIEDWNSDDESDVEIIPKDKTVSSITEKIKFVKTARDKRFVPQAVLTRSGKINTAGVSVNTAARPVNTAGLKPTVNHHRPISNAYKNGYSQVTRPFNKYSEYKNSIFNKKVNIASVKDTTARDKAVIIMANLPPPNNNLNELIPDQAPTAPVGFAPQWIGWHNPHNNNGWLDKDDDEEPEEDEADEDNDEEMEEEEDEEEEEIVAED</sequence>
<keyword evidence="3" id="KW-1185">Reference proteome</keyword>
<reference evidence="2" key="1">
    <citation type="journal article" date="2022" name="Int. J. Mol. Sci.">
        <title>Draft Genome of Tanacetum Coccineum: Genomic Comparison of Closely Related Tanacetum-Family Plants.</title>
        <authorList>
            <person name="Yamashiro T."/>
            <person name="Shiraishi A."/>
            <person name="Nakayama K."/>
            <person name="Satake H."/>
        </authorList>
    </citation>
    <scope>NUCLEOTIDE SEQUENCE</scope>
</reference>
<proteinExistence type="predicted"/>
<gene>
    <name evidence="2" type="ORF">Tco_0626573</name>
</gene>
<protein>
    <submittedName>
        <fullName evidence="2">Ribonuclease H-like domain-containing protein</fullName>
    </submittedName>
</protein>
<accession>A0ABQ4WK13</accession>